<protein>
    <submittedName>
        <fullName evidence="2">Uncharacterized protein</fullName>
    </submittedName>
</protein>
<name>A0AAD9T8G2_9HELO</name>
<reference evidence="2" key="1">
    <citation type="submission" date="2023-06" db="EMBL/GenBank/DDBJ databases">
        <title>Draft genome of Marssonina rosae.</title>
        <authorList>
            <person name="Cheng Q."/>
        </authorList>
    </citation>
    <scope>NUCLEOTIDE SEQUENCE</scope>
    <source>
        <strain evidence="2">R4</strain>
    </source>
</reference>
<dbReference type="AlphaFoldDB" id="A0AAD9T8G2"/>
<sequence>MPDIDKHKISLRKPTPNPRPSLKRQLPAQNQPHSDISYAPQPCPKRQRLDKRQLKVVGQAQSTSPRRSYFQHYDQDIPWMNGVYPPSQSSDVQCPAQPPLTGQPAQNQPQFNGAYALCQQGAPKHLPRLSLEHQVSEQYRQQGGVANLPQPSPKRRCLDESPVEYPMMGNPLGLWARNQHQFGALHPSQGIDKSQRPVEYQSPIHVLQSYGEVPAQHQRQIGVSFPQYGPLGYPSPATGSWPSMMGQQSGQHQAQAGGYSQNLAQVPAQGCQFSQAPATGFQPSPRCQVPAQNHSAARVPPPHQTGQIGCASPPSFTGPPPTQQPPPSYGDSHHLVQGRPLCTGSQPSPRSQLPTRGQQSRYDFNYPRFSGYPQPLYCAPQPELQHHDLGVQRPLSAEQQHQQQQQRAYMNQMRISEWKRARN</sequence>
<feature type="compositionally biased region" description="Polar residues" evidence="1">
    <location>
        <begin position="343"/>
        <end position="362"/>
    </location>
</feature>
<accession>A0AAD9T8G2</accession>
<feature type="region of interest" description="Disordered" evidence="1">
    <location>
        <begin position="281"/>
        <end position="364"/>
    </location>
</feature>
<dbReference type="Proteomes" id="UP001285354">
    <property type="component" value="Unassembled WGS sequence"/>
</dbReference>
<proteinExistence type="predicted"/>
<comment type="caution">
    <text evidence="2">The sequence shown here is derived from an EMBL/GenBank/DDBJ whole genome shotgun (WGS) entry which is preliminary data.</text>
</comment>
<evidence type="ECO:0000256" key="1">
    <source>
        <dbReference type="SAM" id="MobiDB-lite"/>
    </source>
</evidence>
<dbReference type="EMBL" id="JAUBYV010000001">
    <property type="protein sequence ID" value="KAK2630620.1"/>
    <property type="molecule type" value="Genomic_DNA"/>
</dbReference>
<evidence type="ECO:0000313" key="2">
    <source>
        <dbReference type="EMBL" id="KAK2630620.1"/>
    </source>
</evidence>
<gene>
    <name evidence="2" type="ORF">QTJ16_001440</name>
</gene>
<feature type="region of interest" description="Disordered" evidence="1">
    <location>
        <begin position="1"/>
        <end position="69"/>
    </location>
</feature>
<feature type="region of interest" description="Disordered" evidence="1">
    <location>
        <begin position="385"/>
        <end position="410"/>
    </location>
</feature>
<feature type="compositionally biased region" description="Low complexity" evidence="1">
    <location>
        <begin position="246"/>
        <end position="258"/>
    </location>
</feature>
<keyword evidence="3" id="KW-1185">Reference proteome</keyword>
<organism evidence="2 3">
    <name type="scientific">Diplocarpon rosae</name>
    <dbReference type="NCBI Taxonomy" id="946125"/>
    <lineage>
        <taxon>Eukaryota</taxon>
        <taxon>Fungi</taxon>
        <taxon>Dikarya</taxon>
        <taxon>Ascomycota</taxon>
        <taxon>Pezizomycotina</taxon>
        <taxon>Leotiomycetes</taxon>
        <taxon>Helotiales</taxon>
        <taxon>Drepanopezizaceae</taxon>
        <taxon>Diplocarpon</taxon>
    </lineage>
</organism>
<evidence type="ECO:0000313" key="3">
    <source>
        <dbReference type="Proteomes" id="UP001285354"/>
    </source>
</evidence>
<feature type="compositionally biased region" description="Pro residues" evidence="1">
    <location>
        <begin position="316"/>
        <end position="328"/>
    </location>
</feature>
<feature type="region of interest" description="Disordered" evidence="1">
    <location>
        <begin position="234"/>
        <end position="258"/>
    </location>
</feature>